<feature type="compositionally biased region" description="Basic and acidic residues" evidence="1">
    <location>
        <begin position="12"/>
        <end position="21"/>
    </location>
</feature>
<sequence>MVWTPLPCGMERVPKSQDRVE</sequence>
<protein>
    <submittedName>
        <fullName evidence="2">Uncharacterized protein</fullName>
    </submittedName>
</protein>
<accession>A0A8S2G1R1</accession>
<dbReference type="Proteomes" id="UP000682733">
    <property type="component" value="Unassembled WGS sequence"/>
</dbReference>
<comment type="caution">
    <text evidence="2">The sequence shown here is derived from an EMBL/GenBank/DDBJ whole genome shotgun (WGS) entry which is preliminary data.</text>
</comment>
<name>A0A8S2G1R1_9BILA</name>
<dbReference type="EMBL" id="CAJOBA010072892">
    <property type="protein sequence ID" value="CAF4401484.1"/>
    <property type="molecule type" value="Genomic_DNA"/>
</dbReference>
<dbReference type="AlphaFoldDB" id="A0A8S2G1R1"/>
<gene>
    <name evidence="2" type="ORF">OVA965_LOCUS41795</name>
    <name evidence="3" type="ORF">TMI583_LOCUS43528</name>
</gene>
<evidence type="ECO:0000313" key="2">
    <source>
        <dbReference type="EMBL" id="CAF1595499.1"/>
    </source>
</evidence>
<evidence type="ECO:0000313" key="3">
    <source>
        <dbReference type="EMBL" id="CAF4401484.1"/>
    </source>
</evidence>
<feature type="region of interest" description="Disordered" evidence="1">
    <location>
        <begin position="1"/>
        <end position="21"/>
    </location>
</feature>
<evidence type="ECO:0000313" key="4">
    <source>
        <dbReference type="Proteomes" id="UP000677228"/>
    </source>
</evidence>
<organism evidence="2 4">
    <name type="scientific">Didymodactylos carnosus</name>
    <dbReference type="NCBI Taxonomy" id="1234261"/>
    <lineage>
        <taxon>Eukaryota</taxon>
        <taxon>Metazoa</taxon>
        <taxon>Spiralia</taxon>
        <taxon>Gnathifera</taxon>
        <taxon>Rotifera</taxon>
        <taxon>Eurotatoria</taxon>
        <taxon>Bdelloidea</taxon>
        <taxon>Philodinida</taxon>
        <taxon>Philodinidae</taxon>
        <taxon>Didymodactylos</taxon>
    </lineage>
</organism>
<evidence type="ECO:0000256" key="1">
    <source>
        <dbReference type="SAM" id="MobiDB-lite"/>
    </source>
</evidence>
<proteinExistence type="predicted"/>
<reference evidence="2" key="1">
    <citation type="submission" date="2021-02" db="EMBL/GenBank/DDBJ databases">
        <authorList>
            <person name="Nowell W R."/>
        </authorList>
    </citation>
    <scope>NUCLEOTIDE SEQUENCE</scope>
</reference>
<dbReference type="Proteomes" id="UP000677228">
    <property type="component" value="Unassembled WGS sequence"/>
</dbReference>
<feature type="non-terminal residue" evidence="2">
    <location>
        <position position="21"/>
    </location>
</feature>
<dbReference type="EMBL" id="CAJNOK010049316">
    <property type="protein sequence ID" value="CAF1595499.1"/>
    <property type="molecule type" value="Genomic_DNA"/>
</dbReference>